<evidence type="ECO:0000256" key="3">
    <source>
        <dbReference type="ARBA" id="ARBA00023163"/>
    </source>
</evidence>
<evidence type="ECO:0000256" key="1">
    <source>
        <dbReference type="ARBA" id="ARBA00023015"/>
    </source>
</evidence>
<keyword evidence="3" id="KW-0804">Transcription</keyword>
<dbReference type="PANTHER" id="PTHR30055">
    <property type="entry name" value="HTH-TYPE TRANSCRIPTIONAL REGULATOR RUTR"/>
    <property type="match status" value="1"/>
</dbReference>
<accession>A0A366M6H0</accession>
<comment type="caution">
    <text evidence="6">The sequence shown here is derived from an EMBL/GenBank/DDBJ whole genome shotgun (WGS) entry which is preliminary data.</text>
</comment>
<dbReference type="InterPro" id="IPR001647">
    <property type="entry name" value="HTH_TetR"/>
</dbReference>
<evidence type="ECO:0000259" key="5">
    <source>
        <dbReference type="PROSITE" id="PS50977"/>
    </source>
</evidence>
<feature type="domain" description="HTH tetR-type" evidence="5">
    <location>
        <begin position="6"/>
        <end position="66"/>
    </location>
</feature>
<name>A0A366M6H0_9ACTN</name>
<reference evidence="6 7" key="1">
    <citation type="submission" date="2018-06" db="EMBL/GenBank/DDBJ databases">
        <title>Sphaerisporangium craniellae sp. nov., isolated from a marine sponge in the South China Sea.</title>
        <authorList>
            <person name="Li L."/>
        </authorList>
    </citation>
    <scope>NUCLEOTIDE SEQUENCE [LARGE SCALE GENOMIC DNA]</scope>
    <source>
        <strain evidence="6 7">LHW63015</strain>
    </source>
</reference>
<protein>
    <submittedName>
        <fullName evidence="6">TetR/AcrR family transcriptional regulator</fullName>
    </submittedName>
</protein>
<dbReference type="GO" id="GO:0003700">
    <property type="term" value="F:DNA-binding transcription factor activity"/>
    <property type="evidence" value="ECO:0007669"/>
    <property type="project" value="TreeGrafter"/>
</dbReference>
<keyword evidence="1" id="KW-0805">Transcription regulation</keyword>
<dbReference type="InterPro" id="IPR009057">
    <property type="entry name" value="Homeodomain-like_sf"/>
</dbReference>
<dbReference type="PRINTS" id="PR00455">
    <property type="entry name" value="HTHTETR"/>
</dbReference>
<evidence type="ECO:0000256" key="4">
    <source>
        <dbReference type="PROSITE-ProRule" id="PRU00335"/>
    </source>
</evidence>
<sequence length="205" mass="22743">MAGRRSDTRVRIQRVALELFAEQGYEKTTLREVADRLRITRPALYYHYKAKEDILAGVMADLADSVDELNDWARAQPATEEARREVLRRIFELLDGQWRPLLRFIQVNQAVMRKIPAGQRMRDSFLAMLAILATPEMDPAQRFQVMLAVVAILLGSVPIIDMGLTDDERAGVALQAAFKLIGGLPGDDGDDVTAGPDGGKGPVAR</sequence>
<evidence type="ECO:0000313" key="6">
    <source>
        <dbReference type="EMBL" id="RBQ21320.1"/>
    </source>
</evidence>
<evidence type="ECO:0000313" key="7">
    <source>
        <dbReference type="Proteomes" id="UP000253303"/>
    </source>
</evidence>
<feature type="DNA-binding region" description="H-T-H motif" evidence="4">
    <location>
        <begin position="29"/>
        <end position="48"/>
    </location>
</feature>
<keyword evidence="2 4" id="KW-0238">DNA-binding</keyword>
<dbReference type="OrthoDB" id="3186364at2"/>
<dbReference type="Proteomes" id="UP000253303">
    <property type="component" value="Unassembled WGS sequence"/>
</dbReference>
<dbReference type="AlphaFoldDB" id="A0A366M6H0"/>
<dbReference type="Gene3D" id="1.10.357.10">
    <property type="entry name" value="Tetracycline Repressor, domain 2"/>
    <property type="match status" value="1"/>
</dbReference>
<gene>
    <name evidence="6" type="ORF">DP939_00935</name>
</gene>
<organism evidence="6 7">
    <name type="scientific">Spongiactinospora rosea</name>
    <dbReference type="NCBI Taxonomy" id="2248750"/>
    <lineage>
        <taxon>Bacteria</taxon>
        <taxon>Bacillati</taxon>
        <taxon>Actinomycetota</taxon>
        <taxon>Actinomycetes</taxon>
        <taxon>Streptosporangiales</taxon>
        <taxon>Streptosporangiaceae</taxon>
        <taxon>Spongiactinospora</taxon>
    </lineage>
</organism>
<dbReference type="GO" id="GO:0000976">
    <property type="term" value="F:transcription cis-regulatory region binding"/>
    <property type="evidence" value="ECO:0007669"/>
    <property type="project" value="TreeGrafter"/>
</dbReference>
<keyword evidence="7" id="KW-1185">Reference proteome</keyword>
<dbReference type="PANTHER" id="PTHR30055:SF234">
    <property type="entry name" value="HTH-TYPE TRANSCRIPTIONAL REGULATOR BETI"/>
    <property type="match status" value="1"/>
</dbReference>
<proteinExistence type="predicted"/>
<dbReference type="Pfam" id="PF00440">
    <property type="entry name" value="TetR_N"/>
    <property type="match status" value="1"/>
</dbReference>
<dbReference type="EMBL" id="QMEY01000001">
    <property type="protein sequence ID" value="RBQ21320.1"/>
    <property type="molecule type" value="Genomic_DNA"/>
</dbReference>
<dbReference type="RefSeq" id="WP_113977700.1">
    <property type="nucleotide sequence ID" value="NZ_QMEY01000001.1"/>
</dbReference>
<dbReference type="InterPro" id="IPR050109">
    <property type="entry name" value="HTH-type_TetR-like_transc_reg"/>
</dbReference>
<dbReference type="SUPFAM" id="SSF46689">
    <property type="entry name" value="Homeodomain-like"/>
    <property type="match status" value="1"/>
</dbReference>
<evidence type="ECO:0000256" key="2">
    <source>
        <dbReference type="ARBA" id="ARBA00023125"/>
    </source>
</evidence>
<dbReference type="PROSITE" id="PS50977">
    <property type="entry name" value="HTH_TETR_2"/>
    <property type="match status" value="1"/>
</dbReference>